<dbReference type="PANTHER" id="PTHR30273:SF2">
    <property type="entry name" value="PROTEIN FECR"/>
    <property type="match status" value="1"/>
</dbReference>
<dbReference type="RefSeq" id="WP_345212781.1">
    <property type="nucleotide sequence ID" value="NZ_BAABFT010000012.1"/>
</dbReference>
<organism evidence="4 5">
    <name type="scientific">Mucilaginibacter gynuensis</name>
    <dbReference type="NCBI Taxonomy" id="1302236"/>
    <lineage>
        <taxon>Bacteria</taxon>
        <taxon>Pseudomonadati</taxon>
        <taxon>Bacteroidota</taxon>
        <taxon>Sphingobacteriia</taxon>
        <taxon>Sphingobacteriales</taxon>
        <taxon>Sphingobacteriaceae</taxon>
        <taxon>Mucilaginibacter</taxon>
    </lineage>
</organism>
<protein>
    <submittedName>
        <fullName evidence="4">FecR family protein</fullName>
    </submittedName>
</protein>
<evidence type="ECO:0000259" key="3">
    <source>
        <dbReference type="Pfam" id="PF16344"/>
    </source>
</evidence>
<evidence type="ECO:0000313" key="4">
    <source>
        <dbReference type="EMBL" id="GAA4332191.1"/>
    </source>
</evidence>
<dbReference type="Pfam" id="PF04773">
    <property type="entry name" value="FecR"/>
    <property type="match status" value="1"/>
</dbReference>
<name>A0ABP8GZL8_9SPHI</name>
<reference evidence="5" key="1">
    <citation type="journal article" date="2019" name="Int. J. Syst. Evol. Microbiol.">
        <title>The Global Catalogue of Microorganisms (GCM) 10K type strain sequencing project: providing services to taxonomists for standard genome sequencing and annotation.</title>
        <authorList>
            <consortium name="The Broad Institute Genomics Platform"/>
            <consortium name="The Broad Institute Genome Sequencing Center for Infectious Disease"/>
            <person name="Wu L."/>
            <person name="Ma J."/>
        </authorList>
    </citation>
    <scope>NUCLEOTIDE SEQUENCE [LARGE SCALE GENOMIC DNA]</scope>
    <source>
        <strain evidence="5">JCM 17705</strain>
    </source>
</reference>
<evidence type="ECO:0000256" key="1">
    <source>
        <dbReference type="SAM" id="Phobius"/>
    </source>
</evidence>
<evidence type="ECO:0000259" key="2">
    <source>
        <dbReference type="Pfam" id="PF04773"/>
    </source>
</evidence>
<dbReference type="InterPro" id="IPR006860">
    <property type="entry name" value="FecR"/>
</dbReference>
<dbReference type="Proteomes" id="UP001500582">
    <property type="component" value="Unassembled WGS sequence"/>
</dbReference>
<accession>A0ABP8GZL8</accession>
<dbReference type="Gene3D" id="2.60.120.1440">
    <property type="match status" value="1"/>
</dbReference>
<keyword evidence="1" id="KW-1133">Transmembrane helix</keyword>
<dbReference type="Pfam" id="PF16344">
    <property type="entry name" value="FecR_C"/>
    <property type="match status" value="1"/>
</dbReference>
<dbReference type="EMBL" id="BAABFT010000012">
    <property type="protein sequence ID" value="GAA4332191.1"/>
    <property type="molecule type" value="Genomic_DNA"/>
</dbReference>
<sequence>MMDELLAKYMLGETTAAEGEAIAAWIAENEENRKRFDHFKLIWDTSKSLKTESKLDADQSWTAFRQLAARQDMATAVVKPMHASRNRWMRIAAAWIVILGAAALLYTLLKPGKPMMLTLQTIDKPITDTLADGSIITLNKNSALSYPEKFTGDIREVRLKKGEAFFDIAHDKSKPFMIKVNDVLVQVVGTSFNIKGTGNKTEVIVATGIVQVIKKKLVIRLKPKESVTINNGSAKYDKALRTDELYNYYRTRKFIFNNTPLWRVAQVLNEAYNVNIVVPDKRLGKEPFTATLNYDSLAGGLKVINDALLTKAVKQGDKIIIQKR</sequence>
<dbReference type="InterPro" id="IPR032508">
    <property type="entry name" value="FecR_C"/>
</dbReference>
<dbReference type="PIRSF" id="PIRSF018266">
    <property type="entry name" value="FecR"/>
    <property type="match status" value="1"/>
</dbReference>
<dbReference type="InterPro" id="IPR012373">
    <property type="entry name" value="Ferrdict_sens_TM"/>
</dbReference>
<gene>
    <name evidence="4" type="ORF">GCM10023149_38320</name>
</gene>
<feature type="domain" description="Protein FecR C-terminal" evidence="3">
    <location>
        <begin position="253"/>
        <end position="321"/>
    </location>
</feature>
<proteinExistence type="predicted"/>
<evidence type="ECO:0000313" key="5">
    <source>
        <dbReference type="Proteomes" id="UP001500582"/>
    </source>
</evidence>
<dbReference type="Gene3D" id="3.55.50.30">
    <property type="match status" value="1"/>
</dbReference>
<keyword evidence="1" id="KW-0472">Membrane</keyword>
<dbReference type="PANTHER" id="PTHR30273">
    <property type="entry name" value="PERIPLASMIC SIGNAL SENSOR AND SIGMA FACTOR ACTIVATOR FECR-RELATED"/>
    <property type="match status" value="1"/>
</dbReference>
<keyword evidence="5" id="KW-1185">Reference proteome</keyword>
<comment type="caution">
    <text evidence="4">The sequence shown here is derived from an EMBL/GenBank/DDBJ whole genome shotgun (WGS) entry which is preliminary data.</text>
</comment>
<feature type="domain" description="FecR protein" evidence="2">
    <location>
        <begin position="129"/>
        <end position="210"/>
    </location>
</feature>
<feature type="transmembrane region" description="Helical" evidence="1">
    <location>
        <begin position="88"/>
        <end position="109"/>
    </location>
</feature>
<keyword evidence="1" id="KW-0812">Transmembrane</keyword>